<sequence>MKVALLSDCYLPRLGGIEVQVHDLAVRLRGRGHQVSVFTATPGAHGERGGFVDVVDGIEVHRLALRLPFELPVNPLAPPELRRRLQQGGYDVAHVHMGVVSPFAVDCARVTTSIGLPTTMTWHCMLGAAAPLFRLVPTVRGWAEAGVAMNAVSGVAGEPLQRAIGDAGVVENLPNGIDVSAWLTERGPQAGADGIRVVSAMRLAARKRPMALLHAVLRVRELAPDVPFTLEVLGEGPDRARLQRFVDRHDLAGTVRLVGRVSREELRRTYADADIYVAPARLESFGIAALEARTAGLPVVGLWGSGLNEYVEDGVNGFLAGDDEALAGCVARLLLDDALRRRMAEHNRQVPPAQSWEHVLERAEAEYARAIALAGARR</sequence>
<dbReference type="EMBL" id="VFOQ01000001">
    <property type="protein sequence ID" value="TQL59167.1"/>
    <property type="molecule type" value="Genomic_DNA"/>
</dbReference>
<feature type="domain" description="Glycosyl transferase family 1" evidence="4">
    <location>
        <begin position="195"/>
        <end position="349"/>
    </location>
</feature>
<keyword evidence="7" id="KW-1185">Reference proteome</keyword>
<dbReference type="AlphaFoldDB" id="A0A542ZFR7"/>
<dbReference type="SUPFAM" id="SSF53756">
    <property type="entry name" value="UDP-Glycosyltransferase/glycogen phosphorylase"/>
    <property type="match status" value="1"/>
</dbReference>
<evidence type="ECO:0000256" key="3">
    <source>
        <dbReference type="ARBA" id="ARBA00022679"/>
    </source>
</evidence>
<evidence type="ECO:0000256" key="2">
    <source>
        <dbReference type="ARBA" id="ARBA00022676"/>
    </source>
</evidence>
<accession>A0A542ZFR7</accession>
<dbReference type="GO" id="GO:0016758">
    <property type="term" value="F:hexosyltransferase activity"/>
    <property type="evidence" value="ECO:0007669"/>
    <property type="project" value="TreeGrafter"/>
</dbReference>
<dbReference type="Gene3D" id="3.40.50.2000">
    <property type="entry name" value="Glycogen Phosphorylase B"/>
    <property type="match status" value="2"/>
</dbReference>
<evidence type="ECO:0000256" key="1">
    <source>
        <dbReference type="ARBA" id="ARBA00021292"/>
    </source>
</evidence>
<dbReference type="Pfam" id="PF13439">
    <property type="entry name" value="Glyco_transf_4"/>
    <property type="match status" value="1"/>
</dbReference>
<name>A0A542ZFR7_9MICO</name>
<dbReference type="OrthoDB" id="9802525at2"/>
<keyword evidence="3 6" id="KW-0808">Transferase</keyword>
<protein>
    <recommendedName>
        <fullName evidence="1">D-inositol 3-phosphate glycosyltransferase</fullName>
    </recommendedName>
</protein>
<evidence type="ECO:0000313" key="6">
    <source>
        <dbReference type="EMBL" id="TQL59167.1"/>
    </source>
</evidence>
<proteinExistence type="predicted"/>
<dbReference type="RefSeq" id="WP_141787224.1">
    <property type="nucleotide sequence ID" value="NZ_BAAAKX010000009.1"/>
</dbReference>
<evidence type="ECO:0000313" key="7">
    <source>
        <dbReference type="Proteomes" id="UP000319514"/>
    </source>
</evidence>
<keyword evidence="2" id="KW-0328">Glycosyltransferase</keyword>
<dbReference type="InterPro" id="IPR050194">
    <property type="entry name" value="Glycosyltransferase_grp1"/>
</dbReference>
<organism evidence="6 7">
    <name type="scientific">Oryzihumus leptocrescens</name>
    <dbReference type="NCBI Taxonomy" id="297536"/>
    <lineage>
        <taxon>Bacteria</taxon>
        <taxon>Bacillati</taxon>
        <taxon>Actinomycetota</taxon>
        <taxon>Actinomycetes</taxon>
        <taxon>Micrococcales</taxon>
        <taxon>Intrasporangiaceae</taxon>
        <taxon>Oryzihumus</taxon>
    </lineage>
</organism>
<feature type="domain" description="Glycosyltransferase subfamily 4-like N-terminal" evidence="5">
    <location>
        <begin position="15"/>
        <end position="180"/>
    </location>
</feature>
<dbReference type="InterPro" id="IPR001296">
    <property type="entry name" value="Glyco_trans_1"/>
</dbReference>
<dbReference type="PANTHER" id="PTHR45947:SF3">
    <property type="entry name" value="SULFOQUINOVOSYL TRANSFERASE SQD2"/>
    <property type="match status" value="1"/>
</dbReference>
<dbReference type="Proteomes" id="UP000319514">
    <property type="component" value="Unassembled WGS sequence"/>
</dbReference>
<reference evidence="6 7" key="1">
    <citation type="submission" date="2019-06" db="EMBL/GenBank/DDBJ databases">
        <title>Sequencing the genomes of 1000 actinobacteria strains.</title>
        <authorList>
            <person name="Klenk H.-P."/>
        </authorList>
    </citation>
    <scope>NUCLEOTIDE SEQUENCE [LARGE SCALE GENOMIC DNA]</scope>
    <source>
        <strain evidence="6 7">DSM 18082</strain>
    </source>
</reference>
<dbReference type="PANTHER" id="PTHR45947">
    <property type="entry name" value="SULFOQUINOVOSYL TRANSFERASE SQD2"/>
    <property type="match status" value="1"/>
</dbReference>
<dbReference type="InterPro" id="IPR028098">
    <property type="entry name" value="Glyco_trans_4-like_N"/>
</dbReference>
<evidence type="ECO:0000259" key="5">
    <source>
        <dbReference type="Pfam" id="PF13439"/>
    </source>
</evidence>
<dbReference type="Pfam" id="PF00534">
    <property type="entry name" value="Glycos_transf_1"/>
    <property type="match status" value="1"/>
</dbReference>
<dbReference type="CDD" id="cd03801">
    <property type="entry name" value="GT4_PimA-like"/>
    <property type="match status" value="1"/>
</dbReference>
<dbReference type="GO" id="GO:1901137">
    <property type="term" value="P:carbohydrate derivative biosynthetic process"/>
    <property type="evidence" value="ECO:0007669"/>
    <property type="project" value="UniProtKB-ARBA"/>
</dbReference>
<comment type="caution">
    <text evidence="6">The sequence shown here is derived from an EMBL/GenBank/DDBJ whole genome shotgun (WGS) entry which is preliminary data.</text>
</comment>
<evidence type="ECO:0000259" key="4">
    <source>
        <dbReference type="Pfam" id="PF00534"/>
    </source>
</evidence>
<gene>
    <name evidence="6" type="ORF">FB474_0514</name>
</gene>